<dbReference type="Gene3D" id="3.30.160.60">
    <property type="entry name" value="Classic Zinc Finger"/>
    <property type="match status" value="1"/>
</dbReference>
<dbReference type="AlphaFoldDB" id="A0A9D4B8R5"/>
<comment type="caution">
    <text evidence="1">The sequence shown here is derived from an EMBL/GenBank/DDBJ whole genome shotgun (WGS) entry which is preliminary data.</text>
</comment>
<keyword evidence="2" id="KW-1185">Reference proteome</keyword>
<organism evidence="1 2">
    <name type="scientific">Dreissena polymorpha</name>
    <name type="common">Zebra mussel</name>
    <name type="synonym">Mytilus polymorpha</name>
    <dbReference type="NCBI Taxonomy" id="45954"/>
    <lineage>
        <taxon>Eukaryota</taxon>
        <taxon>Metazoa</taxon>
        <taxon>Spiralia</taxon>
        <taxon>Lophotrochozoa</taxon>
        <taxon>Mollusca</taxon>
        <taxon>Bivalvia</taxon>
        <taxon>Autobranchia</taxon>
        <taxon>Heteroconchia</taxon>
        <taxon>Euheterodonta</taxon>
        <taxon>Imparidentia</taxon>
        <taxon>Neoheterodontei</taxon>
        <taxon>Myida</taxon>
        <taxon>Dreissenoidea</taxon>
        <taxon>Dreissenidae</taxon>
        <taxon>Dreissena</taxon>
    </lineage>
</organism>
<reference evidence="1" key="2">
    <citation type="submission" date="2020-11" db="EMBL/GenBank/DDBJ databases">
        <authorList>
            <person name="McCartney M.A."/>
            <person name="Auch B."/>
            <person name="Kono T."/>
            <person name="Mallez S."/>
            <person name="Becker A."/>
            <person name="Gohl D.M."/>
            <person name="Silverstein K.A.T."/>
            <person name="Koren S."/>
            <person name="Bechman K.B."/>
            <person name="Herman A."/>
            <person name="Abrahante J.E."/>
            <person name="Garbe J."/>
        </authorList>
    </citation>
    <scope>NUCLEOTIDE SEQUENCE</scope>
    <source>
        <strain evidence="1">Duluth1</strain>
        <tissue evidence="1">Whole animal</tissue>
    </source>
</reference>
<evidence type="ECO:0000313" key="1">
    <source>
        <dbReference type="EMBL" id="KAH3693471.1"/>
    </source>
</evidence>
<accession>A0A9D4B8R5</accession>
<reference evidence="1" key="1">
    <citation type="journal article" date="2019" name="bioRxiv">
        <title>The Genome of the Zebra Mussel, Dreissena polymorpha: A Resource for Invasive Species Research.</title>
        <authorList>
            <person name="McCartney M.A."/>
            <person name="Auch B."/>
            <person name="Kono T."/>
            <person name="Mallez S."/>
            <person name="Zhang Y."/>
            <person name="Obille A."/>
            <person name="Becker A."/>
            <person name="Abrahante J.E."/>
            <person name="Garbe J."/>
            <person name="Badalamenti J.P."/>
            <person name="Herman A."/>
            <person name="Mangelson H."/>
            <person name="Liachko I."/>
            <person name="Sullivan S."/>
            <person name="Sone E.D."/>
            <person name="Koren S."/>
            <person name="Silverstein K.A.T."/>
            <person name="Beckman K.B."/>
            <person name="Gohl D.M."/>
        </authorList>
    </citation>
    <scope>NUCLEOTIDE SEQUENCE</scope>
    <source>
        <strain evidence="1">Duluth1</strain>
        <tissue evidence="1">Whole animal</tissue>
    </source>
</reference>
<dbReference type="EMBL" id="JAIWYP010000016">
    <property type="protein sequence ID" value="KAH3693471.1"/>
    <property type="molecule type" value="Genomic_DNA"/>
</dbReference>
<dbReference type="Proteomes" id="UP000828390">
    <property type="component" value="Unassembled WGS sequence"/>
</dbReference>
<evidence type="ECO:0008006" key="3">
    <source>
        <dbReference type="Google" id="ProtNLM"/>
    </source>
</evidence>
<name>A0A9D4B8R5_DREPO</name>
<gene>
    <name evidence="1" type="ORF">DPMN_080904</name>
</gene>
<proteinExistence type="predicted"/>
<protein>
    <recommendedName>
        <fullName evidence="3">C2H2-type domain-containing protein</fullName>
    </recommendedName>
</protein>
<evidence type="ECO:0000313" key="2">
    <source>
        <dbReference type="Proteomes" id="UP000828390"/>
    </source>
</evidence>
<sequence>MLRAVDDRHKKYRCRACRKTDRKSRVVGHVLKYHVSMDRAPFSCSLCNFRCLEQHELMDHVRKYRRHIDEASKLGMTNTTVFLNQAERPIDIDNYAEAVEDTVQTQDPVLPLSSIEKGSASKLERPDQEQTKHALNLHTCTSVSMGGSLTSSDLSIDIG</sequence>